<dbReference type="RefSeq" id="WP_369018539.1">
    <property type="nucleotide sequence ID" value="NZ_CP121689.1"/>
</dbReference>
<evidence type="ECO:0000313" key="3">
    <source>
        <dbReference type="Proteomes" id="UP001461341"/>
    </source>
</evidence>
<name>A0ABZ2YBJ4_9BACT</name>
<proteinExistence type="predicted"/>
<protein>
    <submittedName>
        <fullName evidence="2">Uncharacterized protein</fullName>
    </submittedName>
</protein>
<reference evidence="2 3" key="1">
    <citation type="submission" date="2023-03" db="EMBL/GenBank/DDBJ databases">
        <title>Novel Species.</title>
        <authorList>
            <person name="Ma S."/>
        </authorList>
    </citation>
    <scope>NUCLEOTIDE SEQUENCE [LARGE SCALE GENOMIC DNA]</scope>
    <source>
        <strain evidence="2 3">B11</strain>
    </source>
</reference>
<accession>A0ABZ2YBJ4</accession>
<evidence type="ECO:0000313" key="2">
    <source>
        <dbReference type="EMBL" id="WZL76381.1"/>
    </source>
</evidence>
<evidence type="ECO:0000256" key="1">
    <source>
        <dbReference type="SAM" id="Phobius"/>
    </source>
</evidence>
<organism evidence="2 3">
    <name type="scientific">Thermatribacter velox</name>
    <dbReference type="NCBI Taxonomy" id="3039681"/>
    <lineage>
        <taxon>Bacteria</taxon>
        <taxon>Pseudomonadati</taxon>
        <taxon>Atribacterota</taxon>
        <taxon>Atribacteria</taxon>
        <taxon>Atribacterales</taxon>
        <taxon>Thermatribacteraceae</taxon>
        <taxon>Thermatribacter</taxon>
    </lineage>
</organism>
<feature type="transmembrane region" description="Helical" evidence="1">
    <location>
        <begin position="33"/>
        <end position="55"/>
    </location>
</feature>
<keyword evidence="1" id="KW-1133">Transmembrane helix</keyword>
<dbReference type="Proteomes" id="UP001461341">
    <property type="component" value="Chromosome"/>
</dbReference>
<sequence>MNVSSSLAVGLQKFLSFPSERQKLTLLTGRIKYTMGVLWLSMLLSIKVIGMIGAWKRWRRRDSADLVGEALFFL</sequence>
<gene>
    <name evidence="2" type="ORF">QBE54_01200</name>
</gene>
<keyword evidence="1" id="KW-0812">Transmembrane</keyword>
<dbReference type="EMBL" id="CP121689">
    <property type="protein sequence ID" value="WZL76381.1"/>
    <property type="molecule type" value="Genomic_DNA"/>
</dbReference>
<keyword evidence="3" id="KW-1185">Reference proteome</keyword>
<keyword evidence="1" id="KW-0472">Membrane</keyword>